<protein>
    <recommendedName>
        <fullName evidence="3">C-factor-like</fullName>
    </recommendedName>
</protein>
<dbReference type="CDD" id="cd05325">
    <property type="entry name" value="carb_red_sniffer_like_SDR_c"/>
    <property type="match status" value="1"/>
</dbReference>
<dbReference type="Proteomes" id="UP000694580">
    <property type="component" value="Chromosome 7"/>
</dbReference>
<dbReference type="Ensembl" id="ENSDCDT00010031512.1">
    <property type="protein sequence ID" value="ENSDCDP00010025420.1"/>
    <property type="gene ID" value="ENSDCDG00010016183.1"/>
</dbReference>
<evidence type="ECO:0000313" key="1">
    <source>
        <dbReference type="Ensembl" id="ENSDCDP00010025420.1"/>
    </source>
</evidence>
<dbReference type="InterPro" id="IPR002347">
    <property type="entry name" value="SDR_fam"/>
</dbReference>
<dbReference type="GeneTree" id="ENSGT00940000166524"/>
<dbReference type="PANTHER" id="PTHR43544">
    <property type="entry name" value="SHORT-CHAIN DEHYDROGENASE/REDUCTASE"/>
    <property type="match status" value="1"/>
</dbReference>
<dbReference type="Gene3D" id="3.40.50.720">
    <property type="entry name" value="NAD(P)-binding Rossmann-like Domain"/>
    <property type="match status" value="1"/>
</dbReference>
<proteinExistence type="predicted"/>
<dbReference type="GO" id="GO:0016491">
    <property type="term" value="F:oxidoreductase activity"/>
    <property type="evidence" value="ECO:0007669"/>
    <property type="project" value="TreeGrafter"/>
</dbReference>
<accession>A0AAY4BWW4</accession>
<dbReference type="PANTHER" id="PTHR43544:SF33">
    <property type="entry name" value="C-FACTOR"/>
    <property type="match status" value="1"/>
</dbReference>
<dbReference type="Pfam" id="PF00106">
    <property type="entry name" value="adh_short"/>
    <property type="match status" value="1"/>
</dbReference>
<dbReference type="InterPro" id="IPR051468">
    <property type="entry name" value="Fungal_SecMetab_SDRs"/>
</dbReference>
<dbReference type="RefSeq" id="XP_028843235.1">
    <property type="nucleotide sequence ID" value="XM_028987402.1"/>
</dbReference>
<reference evidence="1 2" key="1">
    <citation type="submission" date="2020-06" db="EMBL/GenBank/DDBJ databases">
        <authorList>
            <consortium name="Wellcome Sanger Institute Data Sharing"/>
        </authorList>
    </citation>
    <scope>NUCLEOTIDE SEQUENCE [LARGE SCALE GENOMIC DNA]</scope>
</reference>
<gene>
    <name evidence="1" type="primary">LOC114794684</name>
</gene>
<reference evidence="1" key="2">
    <citation type="submission" date="2025-08" db="UniProtKB">
        <authorList>
            <consortium name="Ensembl"/>
        </authorList>
    </citation>
    <scope>IDENTIFICATION</scope>
</reference>
<sequence length="257" mass="27947">MAAKTCNVLITGANRGLGLEMVKQMIAKPCPGRQIFAGCRNPEASKCEDLRELARKHPGEVHIVQIDTSDPRSVADCAKKVGPQLGKCGLNLLINNAGVMPHNTLKTITARDMQDNFNTNLLGPIMVTKEFLSYLQAASKACGKAGMSCKKSAVINISTLLGSMARTHETFYAFPVLAYRITKAGLNMLTVCNALEFKEDGILFVALHPGWVRTELGGQEADISPKESVEGMLRVMESLSERQNGAYLDYKGEVLPF</sequence>
<keyword evidence="2" id="KW-1185">Reference proteome</keyword>
<dbReference type="InterPro" id="IPR036291">
    <property type="entry name" value="NAD(P)-bd_dom_sf"/>
</dbReference>
<evidence type="ECO:0008006" key="3">
    <source>
        <dbReference type="Google" id="ProtNLM"/>
    </source>
</evidence>
<dbReference type="GeneID" id="114794684"/>
<name>A0AAY4BWW4_9TELE</name>
<organism evidence="1 2">
    <name type="scientific">Denticeps clupeoides</name>
    <name type="common">denticle herring</name>
    <dbReference type="NCBI Taxonomy" id="299321"/>
    <lineage>
        <taxon>Eukaryota</taxon>
        <taxon>Metazoa</taxon>
        <taxon>Chordata</taxon>
        <taxon>Craniata</taxon>
        <taxon>Vertebrata</taxon>
        <taxon>Euteleostomi</taxon>
        <taxon>Actinopterygii</taxon>
        <taxon>Neopterygii</taxon>
        <taxon>Teleostei</taxon>
        <taxon>Clupei</taxon>
        <taxon>Clupeiformes</taxon>
        <taxon>Denticipitoidei</taxon>
        <taxon>Denticipitidae</taxon>
        <taxon>Denticeps</taxon>
    </lineage>
</organism>
<evidence type="ECO:0000313" key="2">
    <source>
        <dbReference type="Proteomes" id="UP000694580"/>
    </source>
</evidence>
<reference evidence="1" key="3">
    <citation type="submission" date="2025-09" db="UniProtKB">
        <authorList>
            <consortium name="Ensembl"/>
        </authorList>
    </citation>
    <scope>IDENTIFICATION</scope>
</reference>
<dbReference type="SUPFAM" id="SSF51735">
    <property type="entry name" value="NAD(P)-binding Rossmann-fold domains"/>
    <property type="match status" value="1"/>
</dbReference>
<dbReference type="AlphaFoldDB" id="A0AAY4BWW4"/>
<dbReference type="GO" id="GO:0005737">
    <property type="term" value="C:cytoplasm"/>
    <property type="evidence" value="ECO:0007669"/>
    <property type="project" value="TreeGrafter"/>
</dbReference>
<dbReference type="PRINTS" id="PR00081">
    <property type="entry name" value="GDHRDH"/>
</dbReference>